<dbReference type="GO" id="GO:0004674">
    <property type="term" value="F:protein serine/threonine kinase activity"/>
    <property type="evidence" value="ECO:0007669"/>
    <property type="project" value="UniProtKB-KW"/>
</dbReference>
<dbReference type="InterPro" id="IPR000719">
    <property type="entry name" value="Prot_kinase_dom"/>
</dbReference>
<dbReference type="SMART" id="SM00220">
    <property type="entry name" value="S_TKc"/>
    <property type="match status" value="1"/>
</dbReference>
<feature type="domain" description="Protein kinase" evidence="7">
    <location>
        <begin position="485"/>
        <end position="807"/>
    </location>
</feature>
<dbReference type="OrthoDB" id="283111at2759"/>
<keyword evidence="2" id="KW-0808">Transferase</keyword>
<dbReference type="STRING" id="133385.A0A2T9YRZ0"/>
<dbReference type="InterPro" id="IPR017441">
    <property type="entry name" value="Protein_kinase_ATP_BS"/>
</dbReference>
<evidence type="ECO:0000313" key="9">
    <source>
        <dbReference type="Proteomes" id="UP000245383"/>
    </source>
</evidence>
<keyword evidence="4" id="KW-0418">Kinase</keyword>
<evidence type="ECO:0000256" key="5">
    <source>
        <dbReference type="ARBA" id="ARBA00022840"/>
    </source>
</evidence>
<dbReference type="EMBL" id="MBFR01000065">
    <property type="protein sequence ID" value="PVU95097.1"/>
    <property type="molecule type" value="Genomic_DNA"/>
</dbReference>
<dbReference type="SUPFAM" id="SSF56112">
    <property type="entry name" value="Protein kinase-like (PK-like)"/>
    <property type="match status" value="1"/>
</dbReference>
<protein>
    <recommendedName>
        <fullName evidence="7">Protein kinase domain-containing protein</fullName>
    </recommendedName>
</protein>
<dbReference type="Gene3D" id="3.30.200.20">
    <property type="entry name" value="Phosphorylase Kinase, domain 1"/>
    <property type="match status" value="1"/>
</dbReference>
<keyword evidence="9" id="KW-1185">Reference proteome</keyword>
<reference evidence="8 9" key="1">
    <citation type="journal article" date="2018" name="MBio">
        <title>Comparative Genomics Reveals the Core Gene Toolbox for the Fungus-Insect Symbiosis.</title>
        <authorList>
            <person name="Wang Y."/>
            <person name="Stata M."/>
            <person name="Wang W."/>
            <person name="Stajich J.E."/>
            <person name="White M.M."/>
            <person name="Moncalvo J.M."/>
        </authorList>
    </citation>
    <scope>NUCLEOTIDE SEQUENCE [LARGE SCALE GENOMIC DNA]</scope>
    <source>
        <strain evidence="8 9">SWE-8-4</strain>
    </source>
</reference>
<evidence type="ECO:0000256" key="1">
    <source>
        <dbReference type="ARBA" id="ARBA00022527"/>
    </source>
</evidence>
<dbReference type="InterPro" id="IPR008271">
    <property type="entry name" value="Ser/Thr_kinase_AS"/>
</dbReference>
<name>A0A2T9YRZ0_9FUNG</name>
<evidence type="ECO:0000256" key="6">
    <source>
        <dbReference type="PROSITE-ProRule" id="PRU10141"/>
    </source>
</evidence>
<keyword evidence="3 6" id="KW-0547">Nucleotide-binding</keyword>
<dbReference type="PROSITE" id="PS50011">
    <property type="entry name" value="PROTEIN_KINASE_DOM"/>
    <property type="match status" value="1"/>
</dbReference>
<organism evidence="8 9">
    <name type="scientific">Smittium simulii</name>
    <dbReference type="NCBI Taxonomy" id="133385"/>
    <lineage>
        <taxon>Eukaryota</taxon>
        <taxon>Fungi</taxon>
        <taxon>Fungi incertae sedis</taxon>
        <taxon>Zoopagomycota</taxon>
        <taxon>Kickxellomycotina</taxon>
        <taxon>Harpellomycetes</taxon>
        <taxon>Harpellales</taxon>
        <taxon>Legeriomycetaceae</taxon>
        <taxon>Smittium</taxon>
    </lineage>
</organism>
<keyword evidence="1" id="KW-0723">Serine/threonine-protein kinase</keyword>
<evidence type="ECO:0000256" key="3">
    <source>
        <dbReference type="ARBA" id="ARBA00022741"/>
    </source>
</evidence>
<evidence type="ECO:0000256" key="2">
    <source>
        <dbReference type="ARBA" id="ARBA00022679"/>
    </source>
</evidence>
<proteinExistence type="predicted"/>
<dbReference type="Gene3D" id="1.10.510.10">
    <property type="entry name" value="Transferase(Phosphotransferase) domain 1"/>
    <property type="match status" value="1"/>
</dbReference>
<dbReference type="GO" id="GO:0005634">
    <property type="term" value="C:nucleus"/>
    <property type="evidence" value="ECO:0007669"/>
    <property type="project" value="TreeGrafter"/>
</dbReference>
<gene>
    <name evidence="8" type="ORF">BB561_002052</name>
</gene>
<evidence type="ECO:0000256" key="4">
    <source>
        <dbReference type="ARBA" id="ARBA00022777"/>
    </source>
</evidence>
<dbReference type="PROSITE" id="PS00108">
    <property type="entry name" value="PROTEIN_KINASE_ST"/>
    <property type="match status" value="1"/>
</dbReference>
<dbReference type="Pfam" id="PF00069">
    <property type="entry name" value="Pkinase"/>
    <property type="match status" value="1"/>
</dbReference>
<dbReference type="PANTHER" id="PTHR45646:SF11">
    <property type="entry name" value="SERINE_THREONINE-PROTEIN KINASE DOA"/>
    <property type="match status" value="1"/>
</dbReference>
<dbReference type="PROSITE" id="PS00107">
    <property type="entry name" value="PROTEIN_KINASE_ATP"/>
    <property type="match status" value="1"/>
</dbReference>
<dbReference type="GO" id="GO:0043484">
    <property type="term" value="P:regulation of RNA splicing"/>
    <property type="evidence" value="ECO:0007669"/>
    <property type="project" value="TreeGrafter"/>
</dbReference>
<evidence type="ECO:0000313" key="8">
    <source>
        <dbReference type="EMBL" id="PVU95097.1"/>
    </source>
</evidence>
<dbReference type="PANTHER" id="PTHR45646">
    <property type="entry name" value="SERINE/THREONINE-PROTEIN KINASE DOA-RELATED"/>
    <property type="match status" value="1"/>
</dbReference>
<evidence type="ECO:0000259" key="7">
    <source>
        <dbReference type="PROSITE" id="PS50011"/>
    </source>
</evidence>
<dbReference type="InterPro" id="IPR011009">
    <property type="entry name" value="Kinase-like_dom_sf"/>
</dbReference>
<dbReference type="GO" id="GO:0005524">
    <property type="term" value="F:ATP binding"/>
    <property type="evidence" value="ECO:0007669"/>
    <property type="project" value="UniProtKB-UniRule"/>
</dbReference>
<dbReference type="AlphaFoldDB" id="A0A2T9YRZ0"/>
<sequence length="920" mass="105247">MILRKRKLNDGTEKNQDFFHQANQKNSDITAFNLLNHRFKPESAYLQDSPIYSDSLCSKESHYNQPYLSKSSRLSSFLSKSTLDSFALNTINYIQTKKNTCLVDNAFVSKESTPKNQKINDFSHLNLKLPDIHTSFTAKKIKLLYNSKLPNHSSKNNAKNSKCFNKIIQTFNQNLKSKHGLHSINVAQNDTKLHKGLLSSNTAFIKIKSKEGLHFINNASANTISQNRLHSINNAENITKSHKRLLSSNTAENIIKSHKRLLSINTAENITKSHKRLLSGNTAFIKIKSKESLNFIKNVPINTISQNSLHSINNSLNNINSNHLQNLSFSFNVCPNFEFNSSSGAFFGIENSSQLHKYSLNYIPKDIYSSNAIPSNVKKNYLINKFTTDSNIISLFANKFKTTKSNSLSLKNLANIKPDPIYNYYYKKMDNFIQNFQNANNFNKQSDVFTAEPTDDSFLDYASCNSDDHDGHFIVNIGDNITSRFVVIKLLGQGTFGKAIECFDYHLQKKVAIKIVRALPVYREAAISELKTIRILQDADIMNNYRCVQPFDAFEFNNHICLVFELYGLSLYDFLKSNNFSPYPIKHIQSIIFQLLYGIAFAHSMKLVHTDLKPENILLTNSDYTYDYLDGKRDKMCKILKSPEIKIIDFGSAVFEEDEHPPVISTRHYRAPEVILGQKWSYPADMWSIGCILIELLTGCTLFRTSDDAEHLAMIQKVFGVIPSSLISRCSLKTYRHFFRSDKLKYFTKTNPNTAQKAMSSVPNLIEIINSKQSMAHLHLHDLVKKMMEIDPNKRLKVEDAIYHPFFGLEFDLNKPMSATRSIKYSLVYNQFNTFSNLQHARLTYLLSVQKQEIDKKILLMAQSSNYCNQENFLNDLNTINIANCSTQNNEPKIIAENQNIQQFAKKDALSQKNLDMAQI</sequence>
<keyword evidence="5 6" id="KW-0067">ATP-binding</keyword>
<dbReference type="InterPro" id="IPR051175">
    <property type="entry name" value="CLK_kinases"/>
</dbReference>
<comment type="caution">
    <text evidence="8">The sequence shown here is derived from an EMBL/GenBank/DDBJ whole genome shotgun (WGS) entry which is preliminary data.</text>
</comment>
<dbReference type="CDD" id="cd14134">
    <property type="entry name" value="PKc_CLK"/>
    <property type="match status" value="1"/>
</dbReference>
<feature type="binding site" evidence="6">
    <location>
        <position position="514"/>
    </location>
    <ligand>
        <name>ATP</name>
        <dbReference type="ChEBI" id="CHEBI:30616"/>
    </ligand>
</feature>
<accession>A0A2T9YRZ0</accession>
<dbReference type="Proteomes" id="UP000245383">
    <property type="component" value="Unassembled WGS sequence"/>
</dbReference>